<organism evidence="3">
    <name type="scientific">Enterococcus hirae</name>
    <dbReference type="NCBI Taxonomy" id="1354"/>
    <lineage>
        <taxon>Bacteria</taxon>
        <taxon>Bacillati</taxon>
        <taxon>Bacillota</taxon>
        <taxon>Bacilli</taxon>
        <taxon>Lactobacillales</taxon>
        <taxon>Enterococcaceae</taxon>
        <taxon>Enterococcus</taxon>
    </lineage>
</organism>
<protein>
    <submittedName>
        <fullName evidence="3">Replication-associated protein repR</fullName>
    </submittedName>
</protein>
<name>A0A6M2Z7N5_ENTHR</name>
<dbReference type="RefSeq" id="WP_181711021.1">
    <property type="nucleotide sequence ID" value="NZ_MK798156.1"/>
</dbReference>
<keyword evidence="2" id="KW-0812">Transmembrane</keyword>
<evidence type="ECO:0000256" key="2">
    <source>
        <dbReference type="SAM" id="Phobius"/>
    </source>
</evidence>
<keyword evidence="2" id="KW-0472">Membrane</keyword>
<accession>A0A6M2Z7N5</accession>
<evidence type="ECO:0000256" key="1">
    <source>
        <dbReference type="SAM" id="Coils"/>
    </source>
</evidence>
<proteinExistence type="predicted"/>
<gene>
    <name evidence="3" type="primary">repR</name>
</gene>
<dbReference type="EMBL" id="MK798156">
    <property type="protein sequence ID" value="QEO73326.1"/>
    <property type="molecule type" value="Genomic_DNA"/>
</dbReference>
<dbReference type="AlphaFoldDB" id="A0A6M2Z7N5"/>
<reference evidence="3" key="1">
    <citation type="submission" date="2019-04" db="EMBL/GenBank/DDBJ databases">
        <title>Coexistence of cfr and poxtA in Enterococcus hirae Isolated from swine.</title>
        <authorList>
            <person name="Li D."/>
            <person name="Du X.-D."/>
        </authorList>
    </citation>
    <scope>NUCLEOTIDE SEQUENCE</scope>
    <source>
        <strain evidence="3">Fas4</strain>
        <plasmid evidence="3">pfas4-2</plasmid>
    </source>
</reference>
<dbReference type="SUPFAM" id="SSF46579">
    <property type="entry name" value="Prefoldin"/>
    <property type="match status" value="1"/>
</dbReference>
<evidence type="ECO:0000313" key="3">
    <source>
        <dbReference type="EMBL" id="QEO73326.1"/>
    </source>
</evidence>
<geneLocation type="plasmid" evidence="3">
    <name>pfas4-2</name>
</geneLocation>
<feature type="transmembrane region" description="Helical" evidence="2">
    <location>
        <begin position="24"/>
        <end position="43"/>
    </location>
</feature>
<keyword evidence="1" id="KW-0175">Coiled coil</keyword>
<keyword evidence="2" id="KW-1133">Transmembrane helix</keyword>
<feature type="coiled-coil region" evidence="1">
    <location>
        <begin position="193"/>
        <end position="273"/>
    </location>
</feature>
<keyword evidence="3" id="KW-0614">Plasmid</keyword>
<sequence>MIGGSQLKNLLIDFQNYIKNNRATFYWILILVIGGIYFSLFAYSTLKPETATRDGAENGEIVTLNSQDLTYLNSYYNETLHELEVHFGINSIQSLFSENNLEAKMISQTDISKEFAGVVKKQTPQIITMKFSDVPADYIIAKLTIKYQQPNSDESQTAELYVSHNELIQNNFTGNDYKNISVDFKSSFLVAEIESLNTTLIELEDHKTSLEQDIETLESEDDLLTESEKENIESQIETMESQIETTNENITEIENEIGERQEQKQEMERILLK</sequence>